<gene>
    <name evidence="2" type="ORF">ACJDU8_05475</name>
</gene>
<dbReference type="InterPro" id="IPR014966">
    <property type="entry name" value="FRG-dom"/>
</dbReference>
<dbReference type="Proteomes" id="UP001623660">
    <property type="component" value="Unassembled WGS sequence"/>
</dbReference>
<sequence>MSINQCKRYFLKECNSIDEFWKELCPEKPLGNKRGKFIYRGQRDETWPLVPSILRINKKTNVKTHIKCEEQVRNELLILNYFVDQCDLIGISIINDSLEFRKKYLDFTVCDGEDKYFIDPSNWPSEELLELMALAQHCGVPTSLLDWSKRSYVAAYFAASSALKHYEKDSDDKLSVWALDIEKVKLYENVKLIKVPGSTSNNLAAQSGLFTFLKQPGKKGDIFSPRFLENEFENTIDTPLWKITLPVKYSAEILKLCKLYGVSGATLFPNYNGVSRSVLDFINTILINNKIIN</sequence>
<reference evidence="2 3" key="1">
    <citation type="submission" date="2024-11" db="EMBL/GenBank/DDBJ databases">
        <authorList>
            <person name="Heng Y.C."/>
            <person name="Lim A.C.H."/>
            <person name="Lee J.K.Y."/>
            <person name="Kittelmann S."/>
        </authorList>
    </citation>
    <scope>NUCLEOTIDE SEQUENCE [LARGE SCALE GENOMIC DNA]</scope>
    <source>
        <strain evidence="2 3">WILCCON 0269</strain>
    </source>
</reference>
<dbReference type="EMBL" id="JBJHZX010000006">
    <property type="protein sequence ID" value="MFL0195028.1"/>
    <property type="molecule type" value="Genomic_DNA"/>
</dbReference>
<protein>
    <submittedName>
        <fullName evidence="2">FRG domain-containing protein</fullName>
    </submittedName>
</protein>
<evidence type="ECO:0000313" key="3">
    <source>
        <dbReference type="Proteomes" id="UP001623660"/>
    </source>
</evidence>
<dbReference type="RefSeq" id="WP_406791149.1">
    <property type="nucleotide sequence ID" value="NZ_JBJHZX010000006.1"/>
</dbReference>
<keyword evidence="3" id="KW-1185">Reference proteome</keyword>
<feature type="domain" description="FRG" evidence="1">
    <location>
        <begin position="33"/>
        <end position="175"/>
    </location>
</feature>
<proteinExistence type="predicted"/>
<accession>A0ABW8SGS9</accession>
<organism evidence="2 3">
    <name type="scientific">Candidatus Clostridium eludens</name>
    <dbReference type="NCBI Taxonomy" id="3381663"/>
    <lineage>
        <taxon>Bacteria</taxon>
        <taxon>Bacillati</taxon>
        <taxon>Bacillota</taxon>
        <taxon>Clostridia</taxon>
        <taxon>Eubacteriales</taxon>
        <taxon>Clostridiaceae</taxon>
        <taxon>Clostridium</taxon>
    </lineage>
</organism>
<name>A0ABW8SGS9_9CLOT</name>
<evidence type="ECO:0000259" key="1">
    <source>
        <dbReference type="SMART" id="SM00901"/>
    </source>
</evidence>
<comment type="caution">
    <text evidence="2">The sequence shown here is derived from an EMBL/GenBank/DDBJ whole genome shotgun (WGS) entry which is preliminary data.</text>
</comment>
<dbReference type="Pfam" id="PF08867">
    <property type="entry name" value="FRG"/>
    <property type="match status" value="1"/>
</dbReference>
<dbReference type="SMART" id="SM00901">
    <property type="entry name" value="FRG"/>
    <property type="match status" value="1"/>
</dbReference>
<evidence type="ECO:0000313" key="2">
    <source>
        <dbReference type="EMBL" id="MFL0195028.1"/>
    </source>
</evidence>